<dbReference type="Pfam" id="PF00168">
    <property type="entry name" value="C2"/>
    <property type="match status" value="2"/>
</dbReference>
<dbReference type="GO" id="GO:0006623">
    <property type="term" value="P:protein targeting to vacuole"/>
    <property type="evidence" value="ECO:0007669"/>
    <property type="project" value="TreeGrafter"/>
</dbReference>
<feature type="compositionally biased region" description="Polar residues" evidence="2">
    <location>
        <begin position="1820"/>
        <end position="1833"/>
    </location>
</feature>
<dbReference type="SUPFAM" id="SSF49562">
    <property type="entry name" value="C2 domain (Calcium/lipid-binding domain, CaLB)"/>
    <property type="match status" value="2"/>
</dbReference>
<feature type="compositionally biased region" description="Polar residues" evidence="2">
    <location>
        <begin position="224"/>
        <end position="235"/>
    </location>
</feature>
<dbReference type="EMBL" id="VJMJ01000076">
    <property type="protein sequence ID" value="KAF0738371.1"/>
    <property type="molecule type" value="Genomic_DNA"/>
</dbReference>
<dbReference type="SMART" id="SM00239">
    <property type="entry name" value="C2"/>
    <property type="match status" value="2"/>
</dbReference>
<feature type="compositionally biased region" description="Basic residues" evidence="2">
    <location>
        <begin position="211"/>
        <end position="223"/>
    </location>
</feature>
<dbReference type="InterPro" id="IPR035892">
    <property type="entry name" value="C2_domain_sf"/>
</dbReference>
<dbReference type="Pfam" id="PF25036">
    <property type="entry name" value="VPS13_VAB"/>
    <property type="match status" value="1"/>
</dbReference>
<dbReference type="PANTHER" id="PTHR16166:SF93">
    <property type="entry name" value="INTERMEMBRANE LIPID TRANSFER PROTEIN VPS13"/>
    <property type="match status" value="1"/>
</dbReference>
<protein>
    <recommendedName>
        <fullName evidence="3">C2 domain-containing protein</fullName>
    </recommendedName>
</protein>
<evidence type="ECO:0000313" key="4">
    <source>
        <dbReference type="EMBL" id="KAF0738371.1"/>
    </source>
</evidence>
<dbReference type="Gene3D" id="2.60.40.150">
    <property type="entry name" value="C2 domain"/>
    <property type="match status" value="2"/>
</dbReference>
<sequence length="3087" mass="347805">MKMYPHHTDKMQTNIDATVRRIVLQDLTEAGCLHRDVAVPFQCTCTTNNCSTLSFAMHDGAPRLTVHGVQMTWLWRFYIELWNYVYLPTGGIDIVSAAFVQTFSPHQSNVAENRSPLLVVFDQVALCFPRNSSSIDMIAFVMNECIFTKSFVHETWDYSVAMERQSAYVPDSSGNLPCDGPRQKNNLLMKQCSIYCADTQSVVNRQWTFRKGTHSSSPKHKAQRPSNFSDASTNPVPRILDGTPYYMDSEISWKKLTMSPVDVVFVRDFPYTNSLYTRDLFIIKPALKLEMEVTAYTVLLSLWYDNLAEYTQFPAPFVPPTNFCESYLQGPHPHWDPFQSLNQLPPTHLDFVWEVGYIVQAIDLQMVLNDQNERLSLTLVPLVCKVYGSYNTTFMRCGVVAQQGHLMKLTPSSCTVLAAATSTAPFCHNMDIYQPFDTKTSPQYAVQFSMVRFAYGYVMMGVTLDKMQVGLLGDPNILAFVVEYFSTYFYDPAYGYPWPLPDAFIPHVHANQDEESEELLLEPIFSQLIRIHNPQVPIHVDGKTLHIQGKGLPWTILYEWTTLDCSTKVSIPGVEGHMLAPNSPLRTAFTPVSIDWDYSIHMPLWQQTSKVCVTRFDSIFPDASDLTVFIYLVPHDMDFFEALSTRYMESLFDDEDDNSDEEEEDDETQTKPEAWTSLAVYLPERLGVMLLDNIVVFQKPLLQCIFSNLEIHMLQTIDQLEPLDPEVLNSGSFTKSLSHQAMDIPPEHDIEVSTPTVFVKVLAGFQVDAFNNIVRAWEPFVEFVRLKVLAEQCPTRGRGLVVSITDSCQINITEHIVSVLLEYLHNESTDQYSRIGLINYSGKPVRYFQPQPRDQGSRQEVTYVGNNSVGQLVCPPIMSVVVDRHKLETTVLNQNDLQVLFSSQDHSYIHTLCTTTSGASSELTYDVSIQLFGFRWLHNVDLNQSGYFYYDLVPECPRITCADKCRDMYSFSESLDQFLATAPPGVRAALRCLVHVHKTRWGQNVELQSLFQVQNNTSFELVIALGATKSWRDVQDKPIHLAPGQVYHVPLQPLYKYAALSMGKHIGILFLAPNLGPFEGGGDGINLLDVSLRDEPWFGVCCQAKTHLCIELAASRNGANKRGRWSLFRPSKEEPIKLYESSSQLTTLIVHAPITIDNLLCVNLVCCVFRYVLVQGKTTKDIIWEGSIKSGSSASIYASNLSEKLYANVLLPALQCETLKPALLHVPTSYTKLKVDTLFEFTDKKDTQTLKVRIENVVGTGGQRSIALFAPYWLINLTPFQLSYKQDTRHFEIAGSSASAARRNAMDGQTATSNLWKSLASELGCQTYFGDAASDVCTAENQTTSSSLCYCNSMACLSRRIARFSLMFSFSTTVGFEEIPAFPNGLCIKSPQYPWSKGFSLDALGVDQFVELKNLTHMVEIAVKITQGPDIFYRTTCVTFTPRYLLLNNLTTGVALYDGFCSLHGALMPREIKPFVSNVKVPPKKRHHARLQYLATRRLNQISGKFCLDVLGRTDLALLSADGSSDVQEHLPRSQSSPSDEGEEEKGTISMTEHKTSMDVVRVEGRAFGSTFLTVFRPLKSVRDVTYRIENQTSSLVLFYRQAGVDVLSNGWRKLAPGKSTIYVWAEPLANHQLSICLRYCDECHNRPSPRLLWIARAPLSAFLSPGGEPPSALLSEKKGLGLDEIENINMDAIGLALSLARPSGCSVDSRGAGNENLTDRLNVLHFPKSISKRASARIDNDGVTRVLRIRDTSSLKDEKDHFVKEERRLNRVLLEMLALHNTNAFDIYRRQNRRHSMSTDPDTKSVKTRRRVQSLPPKLQTSAQTKYTSTLTQPSIMQSDGLSLFEGGDAQTLNNGQMSSNQKKKQHQQLLDQIGTFMNTPIVEKINQVLVHVISATGLKAVAKDRGGNEWSNPYCIVSVVSARRQVEQKTYYIERTMDPDWHDQLFLFDDPEGVADVQIQIDVRSYSPLGKHPFLGRAVIDCIDPDVNYTTQTIQLKRTKCKHRISGSIDVCVQICRTQRQLLAYWQYRLRQRIARTSQNLVYIRSRLHQIDKELLQEQKRKLNVPVVTKTMRTTAHAKALLRQNKEKLVAQKNRLKDKWNHQLQHLPSMKFDKLRDAAEKRFREEVTKLHRTTALRTKSILHVKRLFYKDKKERKQNLTPVIATQSTMLRPRSLKQVMTPQHNFNQMTEIKQCYNRLIRSGGHLVLTIIEGRHLAPRNHPREKIFCQLICQDTATTTPKIKADDSIVWGTNTSTKIPLRRPRGEVCITVMNATKTHARPLGTIRISIQTALDYCTAHGGVLTSWFTVSKESPPLELDLARLVQDHGHDAGLGYSSPPPSSPCIQLQIALEPESSSFILGHVRSYVNVFVGELAISLSAGCLQDDKMTMTEILRISSQGLDIKAVESSKQNQYSIELESLQVDNQRSCLHQADLPVVMSRAFPDEATKHRPLMQLLVVTKTPKGKQAKSPDTRHAPASAKSPPASQLVHVEHIALVLEETDWTIDETILRTLYEVCERLYDKHSRHVVMPTNKKAKDITTVYIARLEVSPLRCNITFRKGYSTSGSSHGTTTRQTPLHLSNLKSKFMHSFIAAILNVANSIENAPLEFSPLRLDHVMSDIYHLRDQILHRYGTNLLRQLYKLIGSMNFMGNPVGLAANVAGGVKDFLVQPYAGMSEGGGRGFVRGITKGTISLVGHTAFGLFDTTSRMTGAMGDTLAAFSQDRVYKAKRNLYTLARPTSRRDQLRIDLKKLKHDISSGIVGGITGLIIDPIRGARTGGPKGFARGIAQGLTGVVVKPVVGAMDFSTHMVQGVRDLAGLTFENHKTAFQKHRKRMSHMFGFDGRLLPHDPAHVWSEALADLFTSNAAKPIQVADVEPSRHVVWTTAFKMDGGDVIIVVVRENDVLCATVPTAHWQQPRLAWRISSRSIRGVKLERSRLHLMTMSPDDETKHDKILTIQTATSEDARQYESDEMKLRRLFHVLSHEYPVFDDPSGPFQPPMARTPSRLHQFAFERLLRTQETLKTQYCVSPSDEQVLRLCPWEAVDANDAKIWTRFLATQPPASRLKAVETRVGSLTDLGKNCVVHL</sequence>
<feature type="domain" description="C2" evidence="3">
    <location>
        <begin position="1869"/>
        <end position="2000"/>
    </location>
</feature>
<dbReference type="PANTHER" id="PTHR16166">
    <property type="entry name" value="VACUOLAR PROTEIN SORTING-ASSOCIATED PROTEIN VPS13"/>
    <property type="match status" value="1"/>
</dbReference>
<evidence type="ECO:0000259" key="3">
    <source>
        <dbReference type="PROSITE" id="PS50004"/>
    </source>
</evidence>
<gene>
    <name evidence="4" type="ORF">Ae201684_005807</name>
</gene>
<feature type="region of interest" description="Disordered" evidence="2">
    <location>
        <begin position="1526"/>
        <end position="1554"/>
    </location>
</feature>
<organism evidence="4 5">
    <name type="scientific">Aphanomyces euteiches</name>
    <dbReference type="NCBI Taxonomy" id="100861"/>
    <lineage>
        <taxon>Eukaryota</taxon>
        <taxon>Sar</taxon>
        <taxon>Stramenopiles</taxon>
        <taxon>Oomycota</taxon>
        <taxon>Saprolegniomycetes</taxon>
        <taxon>Saprolegniales</taxon>
        <taxon>Verrucalvaceae</taxon>
        <taxon>Aphanomyces</taxon>
    </lineage>
</organism>
<keyword evidence="5" id="KW-1185">Reference proteome</keyword>
<feature type="region of interest" description="Disordered" evidence="2">
    <location>
        <begin position="211"/>
        <end position="236"/>
    </location>
</feature>
<dbReference type="PROSITE" id="PS50004">
    <property type="entry name" value="C2"/>
    <property type="match status" value="1"/>
</dbReference>
<feature type="region of interest" description="Disordered" evidence="2">
    <location>
        <begin position="1794"/>
        <end position="1833"/>
    </location>
</feature>
<reference evidence="4 5" key="1">
    <citation type="submission" date="2019-07" db="EMBL/GenBank/DDBJ databases">
        <title>Genomics analysis of Aphanomyces spp. identifies a new class of oomycete effector associated with host adaptation.</title>
        <authorList>
            <person name="Gaulin E."/>
        </authorList>
    </citation>
    <scope>NUCLEOTIDE SEQUENCE [LARGE SCALE GENOMIC DNA]</scope>
    <source>
        <strain evidence="4 5">ATCC 201684</strain>
    </source>
</reference>
<dbReference type="GO" id="GO:0045053">
    <property type="term" value="P:protein retention in Golgi apparatus"/>
    <property type="evidence" value="ECO:0007669"/>
    <property type="project" value="TreeGrafter"/>
</dbReference>
<evidence type="ECO:0000313" key="5">
    <source>
        <dbReference type="Proteomes" id="UP000481153"/>
    </source>
</evidence>
<proteinExistence type="inferred from homology"/>
<dbReference type="Proteomes" id="UP000481153">
    <property type="component" value="Unassembled WGS sequence"/>
</dbReference>
<feature type="region of interest" description="Disordered" evidence="2">
    <location>
        <begin position="2463"/>
        <end position="2485"/>
    </location>
</feature>
<evidence type="ECO:0000256" key="2">
    <source>
        <dbReference type="SAM" id="MobiDB-lite"/>
    </source>
</evidence>
<comment type="caution">
    <text evidence="4">The sequence shown here is derived from an EMBL/GenBank/DDBJ whole genome shotgun (WGS) entry which is preliminary data.</text>
</comment>
<name>A0A6G0XDY9_9STRA</name>
<evidence type="ECO:0000256" key="1">
    <source>
        <dbReference type="ARBA" id="ARBA00006545"/>
    </source>
</evidence>
<dbReference type="InterPro" id="IPR009543">
    <property type="entry name" value="VPS13_VAB"/>
</dbReference>
<dbReference type="VEuPathDB" id="FungiDB:AeMF1_009288"/>
<dbReference type="InterPro" id="IPR026847">
    <property type="entry name" value="VPS13"/>
</dbReference>
<accession>A0A6G0XDY9</accession>
<dbReference type="InterPro" id="IPR000008">
    <property type="entry name" value="C2_dom"/>
</dbReference>
<dbReference type="CDD" id="cd00030">
    <property type="entry name" value="C2"/>
    <property type="match status" value="1"/>
</dbReference>
<comment type="similarity">
    <text evidence="1">Belongs to the VPS13 family.</text>
</comment>